<evidence type="ECO:0000313" key="2">
    <source>
        <dbReference type="EMBL" id="KAA6355122.1"/>
    </source>
</evidence>
<evidence type="ECO:0000256" key="1">
    <source>
        <dbReference type="SAM" id="MobiDB-lite"/>
    </source>
</evidence>
<sequence>MKNFSDEFDHWTKSLMEDDWSMLDSKHIALNWQIELQKQQKFSTSSFTHSTFPESQTGSRTHYPDQQPQGII</sequence>
<evidence type="ECO:0000313" key="3">
    <source>
        <dbReference type="Proteomes" id="UP000324800"/>
    </source>
</evidence>
<feature type="region of interest" description="Disordered" evidence="1">
    <location>
        <begin position="44"/>
        <end position="72"/>
    </location>
</feature>
<dbReference type="EMBL" id="SNRW01035137">
    <property type="protein sequence ID" value="KAA6355122.1"/>
    <property type="molecule type" value="Genomic_DNA"/>
</dbReference>
<gene>
    <name evidence="2" type="ORF">EZS28_049350</name>
</gene>
<feature type="non-terminal residue" evidence="2">
    <location>
        <position position="72"/>
    </location>
</feature>
<dbReference type="Proteomes" id="UP000324800">
    <property type="component" value="Unassembled WGS sequence"/>
</dbReference>
<reference evidence="2 3" key="1">
    <citation type="submission" date="2019-03" db="EMBL/GenBank/DDBJ databases">
        <title>Single cell metagenomics reveals metabolic interactions within the superorganism composed of flagellate Streblomastix strix and complex community of Bacteroidetes bacteria on its surface.</title>
        <authorList>
            <person name="Treitli S.C."/>
            <person name="Kolisko M."/>
            <person name="Husnik F."/>
            <person name="Keeling P."/>
            <person name="Hampl V."/>
        </authorList>
    </citation>
    <scope>NUCLEOTIDE SEQUENCE [LARGE SCALE GENOMIC DNA]</scope>
    <source>
        <strain evidence="2">ST1C</strain>
    </source>
</reference>
<organism evidence="2 3">
    <name type="scientific">Streblomastix strix</name>
    <dbReference type="NCBI Taxonomy" id="222440"/>
    <lineage>
        <taxon>Eukaryota</taxon>
        <taxon>Metamonada</taxon>
        <taxon>Preaxostyla</taxon>
        <taxon>Oxymonadida</taxon>
        <taxon>Streblomastigidae</taxon>
        <taxon>Streblomastix</taxon>
    </lineage>
</organism>
<accession>A0A5J4TB27</accession>
<feature type="compositionally biased region" description="Polar residues" evidence="1">
    <location>
        <begin position="53"/>
        <end position="72"/>
    </location>
</feature>
<proteinExistence type="predicted"/>
<protein>
    <submittedName>
        <fullName evidence="2">Uncharacterized protein</fullName>
    </submittedName>
</protein>
<comment type="caution">
    <text evidence="2">The sequence shown here is derived from an EMBL/GenBank/DDBJ whole genome shotgun (WGS) entry which is preliminary data.</text>
</comment>
<dbReference type="AlphaFoldDB" id="A0A5J4TB27"/>
<name>A0A5J4TB27_9EUKA</name>